<feature type="transmembrane region" description="Helical" evidence="3">
    <location>
        <begin position="142"/>
        <end position="161"/>
    </location>
</feature>
<dbReference type="SUPFAM" id="SSF46894">
    <property type="entry name" value="C-terminal effector domain of the bipartite response regulators"/>
    <property type="match status" value="1"/>
</dbReference>
<dbReference type="GO" id="GO:0000160">
    <property type="term" value="P:phosphorelay signal transduction system"/>
    <property type="evidence" value="ECO:0007669"/>
    <property type="project" value="InterPro"/>
</dbReference>
<keyword evidence="3" id="KW-1133">Transmembrane helix</keyword>
<sequence>MLFKLNEIYWNPKTKKLYNSLEDARNDLNEYGSTTPLVSDILNLLIKEYPLVCNNEYIKNELWGTQWISNESIPQLIKRTRVAIRDSEREVIENVKGTGYKINNLQVIDYKEKVLDAECEVIKDNVEKVKLKSDGNIKQKQFSIFLFSIFAFVFSMSSLIYCIEKHVFYELVPLSEIVEVKGFDFIKLSDNKYILKTKNQECEFNLTKKIARCKV</sequence>
<name>A0A4Q5KKT9_9GAMM</name>
<dbReference type="EMBL" id="SEZJ01000009">
    <property type="protein sequence ID" value="RYU45937.1"/>
    <property type="molecule type" value="Genomic_DNA"/>
</dbReference>
<keyword evidence="1 2" id="KW-0238">DNA-binding</keyword>
<reference evidence="5 6" key="1">
    <citation type="submission" date="2019-02" db="EMBL/GenBank/DDBJ databases">
        <title>Genome sequences of Aliivibrio finisterrensis strains from farmed Atlantic salmon.</title>
        <authorList>
            <person name="Bowman J.P."/>
        </authorList>
    </citation>
    <scope>NUCLEOTIDE SEQUENCE [LARGE SCALE GENOMIC DNA]</scope>
    <source>
        <strain evidence="5 6">A32</strain>
    </source>
</reference>
<gene>
    <name evidence="5" type="ORF">ERW49_11600</name>
</gene>
<comment type="caution">
    <text evidence="5">The sequence shown here is derived from an EMBL/GenBank/DDBJ whole genome shotgun (WGS) entry which is preliminary data.</text>
</comment>
<organism evidence="5 6">
    <name type="scientific">Aliivibrio finisterrensis</name>
    <dbReference type="NCBI Taxonomy" id="511998"/>
    <lineage>
        <taxon>Bacteria</taxon>
        <taxon>Pseudomonadati</taxon>
        <taxon>Pseudomonadota</taxon>
        <taxon>Gammaproteobacteria</taxon>
        <taxon>Vibrionales</taxon>
        <taxon>Vibrionaceae</taxon>
        <taxon>Aliivibrio</taxon>
    </lineage>
</organism>
<dbReference type="Pfam" id="PF00486">
    <property type="entry name" value="Trans_reg_C"/>
    <property type="match status" value="1"/>
</dbReference>
<keyword evidence="3" id="KW-0812">Transmembrane</keyword>
<dbReference type="OrthoDB" id="5693682at2"/>
<dbReference type="PROSITE" id="PS51755">
    <property type="entry name" value="OMPR_PHOB"/>
    <property type="match status" value="1"/>
</dbReference>
<dbReference type="AlphaFoldDB" id="A0A4Q5KKT9"/>
<evidence type="ECO:0000313" key="6">
    <source>
        <dbReference type="Proteomes" id="UP000293465"/>
    </source>
</evidence>
<dbReference type="RefSeq" id="WP_130087595.1">
    <property type="nucleotide sequence ID" value="NZ_SEZJ01000009.1"/>
</dbReference>
<dbReference type="InterPro" id="IPR036388">
    <property type="entry name" value="WH-like_DNA-bd_sf"/>
</dbReference>
<feature type="domain" description="OmpR/PhoB-type" evidence="4">
    <location>
        <begin position="5"/>
        <end position="104"/>
    </location>
</feature>
<proteinExistence type="predicted"/>
<dbReference type="InterPro" id="IPR001867">
    <property type="entry name" value="OmpR/PhoB-type_DNA-bd"/>
</dbReference>
<dbReference type="InterPro" id="IPR016032">
    <property type="entry name" value="Sig_transdc_resp-reg_C-effctor"/>
</dbReference>
<evidence type="ECO:0000256" key="2">
    <source>
        <dbReference type="PROSITE-ProRule" id="PRU01091"/>
    </source>
</evidence>
<dbReference type="GO" id="GO:0003677">
    <property type="term" value="F:DNA binding"/>
    <property type="evidence" value="ECO:0007669"/>
    <property type="project" value="UniProtKB-UniRule"/>
</dbReference>
<dbReference type="GeneID" id="56275701"/>
<dbReference type="GO" id="GO:0006355">
    <property type="term" value="P:regulation of DNA-templated transcription"/>
    <property type="evidence" value="ECO:0007669"/>
    <property type="project" value="InterPro"/>
</dbReference>
<feature type="DNA-binding region" description="OmpR/PhoB-type" evidence="2">
    <location>
        <begin position="5"/>
        <end position="104"/>
    </location>
</feature>
<protein>
    <submittedName>
        <fullName evidence="5">Transcriptional regulator</fullName>
    </submittedName>
</protein>
<evidence type="ECO:0000256" key="3">
    <source>
        <dbReference type="SAM" id="Phobius"/>
    </source>
</evidence>
<evidence type="ECO:0000259" key="4">
    <source>
        <dbReference type="PROSITE" id="PS51755"/>
    </source>
</evidence>
<keyword evidence="3" id="KW-0472">Membrane</keyword>
<dbReference type="Proteomes" id="UP000293465">
    <property type="component" value="Unassembled WGS sequence"/>
</dbReference>
<accession>A0A4Q5KKT9</accession>
<evidence type="ECO:0000313" key="5">
    <source>
        <dbReference type="EMBL" id="RYU45937.1"/>
    </source>
</evidence>
<evidence type="ECO:0000256" key="1">
    <source>
        <dbReference type="ARBA" id="ARBA00023125"/>
    </source>
</evidence>
<dbReference type="Gene3D" id="1.10.10.10">
    <property type="entry name" value="Winged helix-like DNA-binding domain superfamily/Winged helix DNA-binding domain"/>
    <property type="match status" value="1"/>
</dbReference>